<comment type="caution">
    <text evidence="1">The sequence shown here is derived from an EMBL/GenBank/DDBJ whole genome shotgun (WGS) entry which is preliminary data.</text>
</comment>
<protein>
    <submittedName>
        <fullName evidence="1">Uncharacterized protein</fullName>
    </submittedName>
</protein>
<name>A0A433V3Z8_9CYAN</name>
<reference evidence="1" key="1">
    <citation type="submission" date="2018-12" db="EMBL/GenBank/DDBJ databases">
        <authorList>
            <person name="Will S."/>
            <person name="Neumann-Schaal M."/>
            <person name="Henke P."/>
        </authorList>
    </citation>
    <scope>NUCLEOTIDE SEQUENCE</scope>
    <source>
        <strain evidence="1">PCC 7102</strain>
    </source>
</reference>
<gene>
    <name evidence="1" type="ORF">DSM106972_072300</name>
</gene>
<dbReference type="EMBL" id="RSCL01000022">
    <property type="protein sequence ID" value="RUT00821.1"/>
    <property type="molecule type" value="Genomic_DNA"/>
</dbReference>
<dbReference type="Proteomes" id="UP000271624">
    <property type="component" value="Unassembled WGS sequence"/>
</dbReference>
<dbReference type="AlphaFoldDB" id="A0A433V3Z8"/>
<sequence length="80" mass="8646">MKNVGLGSIIWRLTTSLLIGCISAFTTSISSSFAQSNIVPDETLGATESSRVIFNFNGAANDGTYHFMKTLIIIIIFIQS</sequence>
<evidence type="ECO:0000313" key="2">
    <source>
        <dbReference type="Proteomes" id="UP000271624"/>
    </source>
</evidence>
<accession>A0A433V3Z8</accession>
<organism evidence="1 2">
    <name type="scientific">Dulcicalothrix desertica PCC 7102</name>
    <dbReference type="NCBI Taxonomy" id="232991"/>
    <lineage>
        <taxon>Bacteria</taxon>
        <taxon>Bacillati</taxon>
        <taxon>Cyanobacteriota</taxon>
        <taxon>Cyanophyceae</taxon>
        <taxon>Nostocales</taxon>
        <taxon>Calotrichaceae</taxon>
        <taxon>Dulcicalothrix</taxon>
    </lineage>
</organism>
<reference evidence="1" key="2">
    <citation type="journal article" date="2019" name="Genome Biol. Evol.">
        <title>Day and night: Metabolic profiles and evolutionary relationships of six axenic non-marine cyanobacteria.</title>
        <authorList>
            <person name="Will S.E."/>
            <person name="Henke P."/>
            <person name="Boedeker C."/>
            <person name="Huang S."/>
            <person name="Brinkmann H."/>
            <person name="Rohde M."/>
            <person name="Jarek M."/>
            <person name="Friedl T."/>
            <person name="Seufert S."/>
            <person name="Schumacher M."/>
            <person name="Overmann J."/>
            <person name="Neumann-Schaal M."/>
            <person name="Petersen J."/>
        </authorList>
    </citation>
    <scope>NUCLEOTIDE SEQUENCE [LARGE SCALE GENOMIC DNA]</scope>
    <source>
        <strain evidence="1">PCC 7102</strain>
    </source>
</reference>
<proteinExistence type="predicted"/>
<keyword evidence="2" id="KW-1185">Reference proteome</keyword>
<evidence type="ECO:0000313" key="1">
    <source>
        <dbReference type="EMBL" id="RUT00821.1"/>
    </source>
</evidence>